<dbReference type="Gene3D" id="3.20.20.80">
    <property type="entry name" value="Glycosidases"/>
    <property type="match status" value="1"/>
</dbReference>
<organism evidence="8 9">
    <name type="scientific">Dactylosporangium darangshiense</name>
    <dbReference type="NCBI Taxonomy" id="579108"/>
    <lineage>
        <taxon>Bacteria</taxon>
        <taxon>Bacillati</taxon>
        <taxon>Actinomycetota</taxon>
        <taxon>Actinomycetes</taxon>
        <taxon>Micromonosporales</taxon>
        <taxon>Micromonosporaceae</taxon>
        <taxon>Dactylosporangium</taxon>
    </lineage>
</organism>
<dbReference type="InterPro" id="IPR015883">
    <property type="entry name" value="Glyco_hydro_20_cat"/>
</dbReference>
<dbReference type="Pfam" id="PF02838">
    <property type="entry name" value="Glyco_hydro_20b"/>
    <property type="match status" value="1"/>
</dbReference>
<comment type="catalytic activity">
    <reaction evidence="1">
        <text>Hydrolysis of terminal non-reducing N-acetyl-D-hexosamine residues in N-acetyl-beta-D-hexosaminides.</text>
        <dbReference type="EC" id="3.2.1.52"/>
    </reaction>
</comment>
<dbReference type="PANTHER" id="PTHR22600">
    <property type="entry name" value="BETA-HEXOSAMINIDASE"/>
    <property type="match status" value="1"/>
</dbReference>
<keyword evidence="4" id="KW-0378">Hydrolase</keyword>
<evidence type="ECO:0000313" key="9">
    <source>
        <dbReference type="Proteomes" id="UP001500620"/>
    </source>
</evidence>
<feature type="domain" description="Beta-hexosaminidase bacterial type N-terminal" evidence="7">
    <location>
        <begin position="4"/>
        <end position="129"/>
    </location>
</feature>
<dbReference type="EMBL" id="BAABAT010000019">
    <property type="protein sequence ID" value="GAA4254649.1"/>
    <property type="molecule type" value="Genomic_DNA"/>
</dbReference>
<dbReference type="PANTHER" id="PTHR22600:SF57">
    <property type="entry name" value="BETA-N-ACETYLHEXOSAMINIDASE"/>
    <property type="match status" value="1"/>
</dbReference>
<dbReference type="RefSeq" id="WP_345131654.1">
    <property type="nucleotide sequence ID" value="NZ_BAABAT010000019.1"/>
</dbReference>
<dbReference type="InterPro" id="IPR025705">
    <property type="entry name" value="Beta_hexosaminidase_sua/sub"/>
</dbReference>
<dbReference type="Gene3D" id="3.30.379.10">
    <property type="entry name" value="Chitobiase/beta-hexosaminidase domain 2-like"/>
    <property type="match status" value="1"/>
</dbReference>
<feature type="domain" description="Glycoside hydrolase family 20 catalytic" evidence="6">
    <location>
        <begin position="307"/>
        <end position="447"/>
    </location>
</feature>
<proteinExistence type="inferred from homology"/>
<evidence type="ECO:0000256" key="5">
    <source>
        <dbReference type="ARBA" id="ARBA00023295"/>
    </source>
</evidence>
<dbReference type="CDD" id="cd06568">
    <property type="entry name" value="GH20_SpHex_like"/>
    <property type="match status" value="1"/>
</dbReference>
<evidence type="ECO:0000256" key="1">
    <source>
        <dbReference type="ARBA" id="ARBA00001231"/>
    </source>
</evidence>
<dbReference type="InterPro" id="IPR029018">
    <property type="entry name" value="Hex-like_dom2"/>
</dbReference>
<evidence type="ECO:0000313" key="8">
    <source>
        <dbReference type="EMBL" id="GAA4254649.1"/>
    </source>
</evidence>
<dbReference type="Proteomes" id="UP001500620">
    <property type="component" value="Unassembled WGS sequence"/>
</dbReference>
<keyword evidence="9" id="KW-1185">Reference proteome</keyword>
<gene>
    <name evidence="8" type="ORF">GCM10022255_060130</name>
</gene>
<keyword evidence="5" id="KW-0326">Glycosidase</keyword>
<comment type="similarity">
    <text evidence="2">Belongs to the glycosyl hydrolase 20 family.</text>
</comment>
<dbReference type="InterPro" id="IPR017853">
    <property type="entry name" value="GH"/>
</dbReference>
<evidence type="ECO:0000256" key="2">
    <source>
        <dbReference type="ARBA" id="ARBA00006285"/>
    </source>
</evidence>
<dbReference type="EC" id="3.2.1.52" evidence="3"/>
<evidence type="ECO:0000259" key="6">
    <source>
        <dbReference type="Pfam" id="PF00728"/>
    </source>
</evidence>
<protein>
    <recommendedName>
        <fullName evidence="3">beta-N-acetylhexosaminidase</fullName>
        <ecNumber evidence="3">3.2.1.52</ecNumber>
    </recommendedName>
</protein>
<sequence length="484" mass="52578">MNELSVIPVPAEVYPEPGVVFKLRPDAVIRSDSPSVGAYLADRLRPPTGYALPLAQGPGHGIELLLADAPAGEEEYTLEATAERVTVRARTDAGLFYGVQTLLQLLPSTVEASTVQDGPWTVPGGRIADRPRYAYRAAMLDVSRHFFGVEVLERFVDRLSRYKINVLHLHLSDDQGWRIAVNAWPRLATVGGASQVGGGPGGHYSQEQYAGLVAYAAARHVTLVPEIDMPGHVNAALSAYPELNADGAAPPPYTGVDVGFSTLSVGKEVTYRFARDVLEEIAALTPGPYLHIGGDEAQSTTPEDYVEFMARVQPMVTAAGKTVIGWHQIGPAAREPGRIAQYWGSTDEPDADIRAAIAQGDRVLLSPANRVYLDMKYTPDTPIGLDWAGHVTVRTAYEWNPATLLPGDPDVIGVEAPLWTETVSTPDDIDLLTFPRLPAVAELAWSPQPSRDWPGFRARLAVHGPRWTLLGIAFFESPEIPWQF</sequence>
<evidence type="ECO:0000256" key="4">
    <source>
        <dbReference type="ARBA" id="ARBA00022801"/>
    </source>
</evidence>
<dbReference type="SUPFAM" id="SSF55545">
    <property type="entry name" value="beta-N-acetylhexosaminidase-like domain"/>
    <property type="match status" value="1"/>
</dbReference>
<evidence type="ECO:0000259" key="7">
    <source>
        <dbReference type="Pfam" id="PF02838"/>
    </source>
</evidence>
<feature type="domain" description="Glycoside hydrolase family 20 catalytic" evidence="6">
    <location>
        <begin position="133"/>
        <end position="300"/>
    </location>
</feature>
<dbReference type="InterPro" id="IPR015882">
    <property type="entry name" value="HEX_bac_N"/>
</dbReference>
<dbReference type="Pfam" id="PF00728">
    <property type="entry name" value="Glyco_hydro_20"/>
    <property type="match status" value="2"/>
</dbReference>
<dbReference type="SUPFAM" id="SSF51445">
    <property type="entry name" value="(Trans)glycosidases"/>
    <property type="match status" value="1"/>
</dbReference>
<accession>A0ABP8DFB3</accession>
<name>A0ABP8DFB3_9ACTN</name>
<evidence type="ECO:0000256" key="3">
    <source>
        <dbReference type="ARBA" id="ARBA00012663"/>
    </source>
</evidence>
<dbReference type="PRINTS" id="PR00738">
    <property type="entry name" value="GLHYDRLASE20"/>
</dbReference>
<reference evidence="9" key="1">
    <citation type="journal article" date="2019" name="Int. J. Syst. Evol. Microbiol.">
        <title>The Global Catalogue of Microorganisms (GCM) 10K type strain sequencing project: providing services to taxonomists for standard genome sequencing and annotation.</title>
        <authorList>
            <consortium name="The Broad Institute Genomics Platform"/>
            <consortium name="The Broad Institute Genome Sequencing Center for Infectious Disease"/>
            <person name="Wu L."/>
            <person name="Ma J."/>
        </authorList>
    </citation>
    <scope>NUCLEOTIDE SEQUENCE [LARGE SCALE GENOMIC DNA]</scope>
    <source>
        <strain evidence="9">JCM 17441</strain>
    </source>
</reference>
<comment type="caution">
    <text evidence="8">The sequence shown here is derived from an EMBL/GenBank/DDBJ whole genome shotgun (WGS) entry which is preliminary data.</text>
</comment>